<evidence type="ECO:0000313" key="3">
    <source>
        <dbReference type="Proteomes" id="UP000789396"/>
    </source>
</evidence>
<proteinExistence type="predicted"/>
<gene>
    <name evidence="2" type="ORF">RFULGI_LOCUS17807</name>
</gene>
<sequence>WGHLHFRSPEDAKNFYDLVKAKIPMPGPSNKKFYFAMGKKTDFEEHNGEDVDGESADDVDGESAD</sequence>
<dbReference type="Proteomes" id="UP000789396">
    <property type="component" value="Unassembled WGS sequence"/>
</dbReference>
<feature type="non-terminal residue" evidence="2">
    <location>
        <position position="65"/>
    </location>
</feature>
<evidence type="ECO:0000256" key="1">
    <source>
        <dbReference type="SAM" id="MobiDB-lite"/>
    </source>
</evidence>
<feature type="non-terminal residue" evidence="2">
    <location>
        <position position="1"/>
    </location>
</feature>
<feature type="compositionally biased region" description="Acidic residues" evidence="1">
    <location>
        <begin position="50"/>
        <end position="65"/>
    </location>
</feature>
<dbReference type="AlphaFoldDB" id="A0A9N9JZK8"/>
<dbReference type="EMBL" id="CAJVPZ010072813">
    <property type="protein sequence ID" value="CAG8801766.1"/>
    <property type="molecule type" value="Genomic_DNA"/>
</dbReference>
<evidence type="ECO:0000313" key="2">
    <source>
        <dbReference type="EMBL" id="CAG8801766.1"/>
    </source>
</evidence>
<keyword evidence="3" id="KW-1185">Reference proteome</keyword>
<accession>A0A9N9JZK8</accession>
<feature type="region of interest" description="Disordered" evidence="1">
    <location>
        <begin position="44"/>
        <end position="65"/>
    </location>
</feature>
<protein>
    <submittedName>
        <fullName evidence="2">973_t:CDS:1</fullName>
    </submittedName>
</protein>
<reference evidence="2" key="1">
    <citation type="submission" date="2021-06" db="EMBL/GenBank/DDBJ databases">
        <authorList>
            <person name="Kallberg Y."/>
            <person name="Tangrot J."/>
            <person name="Rosling A."/>
        </authorList>
    </citation>
    <scope>NUCLEOTIDE SEQUENCE</scope>
    <source>
        <strain evidence="2">IN212</strain>
    </source>
</reference>
<organism evidence="2 3">
    <name type="scientific">Racocetra fulgida</name>
    <dbReference type="NCBI Taxonomy" id="60492"/>
    <lineage>
        <taxon>Eukaryota</taxon>
        <taxon>Fungi</taxon>
        <taxon>Fungi incertae sedis</taxon>
        <taxon>Mucoromycota</taxon>
        <taxon>Glomeromycotina</taxon>
        <taxon>Glomeromycetes</taxon>
        <taxon>Diversisporales</taxon>
        <taxon>Gigasporaceae</taxon>
        <taxon>Racocetra</taxon>
    </lineage>
</organism>
<name>A0A9N9JZK8_9GLOM</name>
<comment type="caution">
    <text evidence="2">The sequence shown here is derived from an EMBL/GenBank/DDBJ whole genome shotgun (WGS) entry which is preliminary data.</text>
</comment>